<comment type="caution">
    <text evidence="1">The sequence shown here is derived from an EMBL/GenBank/DDBJ whole genome shotgun (WGS) entry which is preliminary data.</text>
</comment>
<evidence type="ECO:0000313" key="1">
    <source>
        <dbReference type="EMBL" id="KAJ2969301.1"/>
    </source>
</evidence>
<keyword evidence="2" id="KW-1185">Reference proteome</keyword>
<protein>
    <submittedName>
        <fullName evidence="1">Uncharacterized protein</fullName>
    </submittedName>
</protein>
<proteinExistence type="predicted"/>
<reference evidence="1" key="1">
    <citation type="submission" date="2022-10" db="EMBL/GenBank/DDBJ databases">
        <title>Genome Sequence of Xylaria curta.</title>
        <authorList>
            <person name="Buettner E."/>
        </authorList>
    </citation>
    <scope>NUCLEOTIDE SEQUENCE</scope>
    <source>
        <strain evidence="1">Babe10</strain>
    </source>
</reference>
<dbReference type="Proteomes" id="UP001143856">
    <property type="component" value="Unassembled WGS sequence"/>
</dbReference>
<organism evidence="1 2">
    <name type="scientific">Xylaria curta</name>
    <dbReference type="NCBI Taxonomy" id="42375"/>
    <lineage>
        <taxon>Eukaryota</taxon>
        <taxon>Fungi</taxon>
        <taxon>Dikarya</taxon>
        <taxon>Ascomycota</taxon>
        <taxon>Pezizomycotina</taxon>
        <taxon>Sordariomycetes</taxon>
        <taxon>Xylariomycetidae</taxon>
        <taxon>Xylariales</taxon>
        <taxon>Xylariaceae</taxon>
        <taxon>Xylaria</taxon>
    </lineage>
</organism>
<dbReference type="EMBL" id="JAPDGR010004051">
    <property type="protein sequence ID" value="KAJ2969301.1"/>
    <property type="molecule type" value="Genomic_DNA"/>
</dbReference>
<gene>
    <name evidence="1" type="ORF">NUW58_g10021</name>
</gene>
<evidence type="ECO:0000313" key="2">
    <source>
        <dbReference type="Proteomes" id="UP001143856"/>
    </source>
</evidence>
<sequence>MLYGEFEERKKPRPGGGNFERTEWTIKLPEDNPTALALLLNIVHGRFDVVPSYEDLLYIRDLYNVSVVTDKYDMTHILQPWARGWMRSTLCSTELTGGSLREQYCQERLWISWELGDRANFEEIAKVLLLTSCLSIRDTNSLRCAGVFEPPEIYDIIEQTRLDTIKALLAPFDNTIQGLITKDATLCRKHTKKKNYTDYCLPSMLGIGIQSLHSMGLWPIPQPAEVSWSVSVLSEKLKDVKIENKGHTDVDHGRAHKCSLGPALQLEIEKVLNSIPSLLTEGHERHLESQAKKSGLSIT</sequence>
<accession>A0ACC1MRR0</accession>
<name>A0ACC1MRR0_9PEZI</name>